<gene>
    <name evidence="1" type="ORF">NA23_03745</name>
</gene>
<sequence>MSLKISLGGDILHYLGSLGLLTALDEEKLTESDDLEIHCSGFSCVPLILWFYRKNSAYNSLSNMWNEAFKFFKGASEPSLDKIGKNLLLLYKIQRKIDTNFSNQKLREFVEKWIPDIEINESQKIKIHAYNLEKSQDDILFGNARGILMRAITYPIDFAPVDGYISSSWVFGIPEGDGIIYIDWYNNFEPRKATDFLLMATFARTSALIKLATSKAKAAAVIPFKCSANNEFRSISNRFYLAGKELAQKLK</sequence>
<dbReference type="EMBL" id="CP014334">
    <property type="protein sequence ID" value="AMW32490.1"/>
    <property type="molecule type" value="Genomic_DNA"/>
</dbReference>
<keyword evidence="2" id="KW-1185">Reference proteome</keyword>
<accession>A0AAI8CJC0</accession>
<dbReference type="RefSeq" id="WP_033191047.1">
    <property type="nucleotide sequence ID" value="NZ_CP014334.2"/>
</dbReference>
<name>A0AAI8CJC0_FERIS</name>
<proteinExistence type="predicted"/>
<dbReference type="KEGG" id="fia:NA23_03745"/>
<evidence type="ECO:0000313" key="1">
    <source>
        <dbReference type="EMBL" id="AMW32490.1"/>
    </source>
</evidence>
<protein>
    <submittedName>
        <fullName evidence="1">Uncharacterized protein</fullName>
    </submittedName>
</protein>
<evidence type="ECO:0000313" key="2">
    <source>
        <dbReference type="Proteomes" id="UP000093740"/>
    </source>
</evidence>
<organism evidence="1 2">
    <name type="scientific">Fervidobacterium islandicum</name>
    <dbReference type="NCBI Taxonomy" id="2423"/>
    <lineage>
        <taxon>Bacteria</taxon>
        <taxon>Thermotogati</taxon>
        <taxon>Thermotogota</taxon>
        <taxon>Thermotogae</taxon>
        <taxon>Thermotogales</taxon>
        <taxon>Fervidobacteriaceae</taxon>
        <taxon>Fervidobacterium</taxon>
    </lineage>
</organism>
<dbReference type="Proteomes" id="UP000093740">
    <property type="component" value="Chromosome"/>
</dbReference>
<reference evidence="1 2" key="1">
    <citation type="journal article" date="2015" name="Stand. Genomic Sci.">
        <title>Genome sequence of a native-feather degrading extremely thermophilic Eubacterium, Fervidobacterium islandicum AW-1.</title>
        <authorList>
            <person name="Lee Y.J."/>
            <person name="Jeong H."/>
            <person name="Park G.S."/>
            <person name="Kwak Y."/>
            <person name="Lee S.J."/>
            <person name="Lee S.J."/>
            <person name="Park M.K."/>
            <person name="Kim J.Y."/>
            <person name="Kang H.K."/>
            <person name="Shin J.H."/>
            <person name="Lee D.W."/>
        </authorList>
    </citation>
    <scope>NUCLEOTIDE SEQUENCE [LARGE SCALE GENOMIC DNA]</scope>
    <source>
        <strain evidence="1 2">AW-1</strain>
    </source>
</reference>
<dbReference type="AlphaFoldDB" id="A0AAI8CJC0"/>